<dbReference type="Pfam" id="PF08123">
    <property type="entry name" value="DOT1"/>
    <property type="match status" value="1"/>
</dbReference>
<evidence type="ECO:0000313" key="3">
    <source>
        <dbReference type="Proteomes" id="UP001190700"/>
    </source>
</evidence>
<name>A0AAE0FKN8_9CHLO</name>
<reference evidence="2 3" key="1">
    <citation type="journal article" date="2015" name="Genome Biol. Evol.">
        <title>Comparative Genomics of a Bacterivorous Green Alga Reveals Evolutionary Causalities and Consequences of Phago-Mixotrophic Mode of Nutrition.</title>
        <authorList>
            <person name="Burns J.A."/>
            <person name="Paasch A."/>
            <person name="Narechania A."/>
            <person name="Kim E."/>
        </authorList>
    </citation>
    <scope>NUCLEOTIDE SEQUENCE [LARGE SCALE GENOMIC DNA]</scope>
    <source>
        <strain evidence="2 3">PLY_AMNH</strain>
    </source>
</reference>
<dbReference type="SUPFAM" id="SSF53335">
    <property type="entry name" value="S-adenosyl-L-methionine-dependent methyltransferases"/>
    <property type="match status" value="1"/>
</dbReference>
<dbReference type="GO" id="GO:0031151">
    <property type="term" value="F:histone H3K79 methyltransferase activity"/>
    <property type="evidence" value="ECO:0007669"/>
    <property type="project" value="InterPro"/>
</dbReference>
<dbReference type="Proteomes" id="UP001190700">
    <property type="component" value="Unassembled WGS sequence"/>
</dbReference>
<proteinExistence type="predicted"/>
<dbReference type="AlphaFoldDB" id="A0AAE0FKN8"/>
<organism evidence="2 3">
    <name type="scientific">Cymbomonas tetramitiformis</name>
    <dbReference type="NCBI Taxonomy" id="36881"/>
    <lineage>
        <taxon>Eukaryota</taxon>
        <taxon>Viridiplantae</taxon>
        <taxon>Chlorophyta</taxon>
        <taxon>Pyramimonadophyceae</taxon>
        <taxon>Pyramimonadales</taxon>
        <taxon>Pyramimonadaceae</taxon>
        <taxon>Cymbomonas</taxon>
    </lineage>
</organism>
<feature type="domain" description="DOT1" evidence="1">
    <location>
        <begin position="22"/>
        <end position="111"/>
    </location>
</feature>
<comment type="caution">
    <text evidence="2">The sequence shown here is derived from an EMBL/GenBank/DDBJ whole genome shotgun (WGS) entry which is preliminary data.</text>
</comment>
<evidence type="ECO:0000313" key="2">
    <source>
        <dbReference type="EMBL" id="KAK3261503.1"/>
    </source>
</evidence>
<dbReference type="EMBL" id="LGRX02016853">
    <property type="protein sequence ID" value="KAK3261503.1"/>
    <property type="molecule type" value="Genomic_DNA"/>
</dbReference>
<dbReference type="Gene3D" id="3.40.50.150">
    <property type="entry name" value="Vaccinia Virus protein VP39"/>
    <property type="match status" value="1"/>
</dbReference>
<dbReference type="InterPro" id="IPR029063">
    <property type="entry name" value="SAM-dependent_MTases_sf"/>
</dbReference>
<protein>
    <recommendedName>
        <fullName evidence="1">DOT1 domain-containing protein</fullName>
    </recommendedName>
</protein>
<sequence length="192" mass="21130">MVEKVYDGVSPGLESRINKERGYGEITVTGMFAMASALQLDQESIFYDLGSGLGKLVLFAALTCNVRRAVGHEISERRHVSAVAALAHIDSEHHPGISETVCFKQADFTQEDYTDATHVYLASLLYTDDTLVKVCDKLCASPGLKAVLSIRELPLGNPLLRKLPTQKQVSVRCSWDVERATSATLYWASHTE</sequence>
<evidence type="ECO:0000259" key="1">
    <source>
        <dbReference type="Pfam" id="PF08123"/>
    </source>
</evidence>
<dbReference type="InterPro" id="IPR025789">
    <property type="entry name" value="DOT1_dom"/>
</dbReference>
<gene>
    <name evidence="2" type="ORF">CYMTET_29586</name>
</gene>
<keyword evidence="3" id="KW-1185">Reference proteome</keyword>
<accession>A0AAE0FKN8</accession>